<dbReference type="EMBL" id="BARU01031392">
    <property type="protein sequence ID" value="GAH74094.1"/>
    <property type="molecule type" value="Genomic_DNA"/>
</dbReference>
<reference evidence="2" key="1">
    <citation type="journal article" date="2014" name="Front. Microbiol.">
        <title>High frequency of phylogenetically diverse reductive dehalogenase-homologous genes in deep subseafloor sedimentary metagenomes.</title>
        <authorList>
            <person name="Kawai M."/>
            <person name="Futagami T."/>
            <person name="Toyoda A."/>
            <person name="Takaki Y."/>
            <person name="Nishi S."/>
            <person name="Hori S."/>
            <person name="Arai W."/>
            <person name="Tsubouchi T."/>
            <person name="Morono Y."/>
            <person name="Uchiyama I."/>
            <person name="Ito T."/>
            <person name="Fujiyama A."/>
            <person name="Inagaki F."/>
            <person name="Takami H."/>
        </authorList>
    </citation>
    <scope>NUCLEOTIDE SEQUENCE</scope>
    <source>
        <strain evidence="2">Expedition CK06-06</strain>
    </source>
</reference>
<feature type="transmembrane region" description="Helical" evidence="1">
    <location>
        <begin position="6"/>
        <end position="23"/>
    </location>
</feature>
<evidence type="ECO:0000256" key="1">
    <source>
        <dbReference type="SAM" id="Phobius"/>
    </source>
</evidence>
<sequence>MFIGTPVGSAIAAIPFLFFAKVIEPAKKREKNAVVV</sequence>
<accession>X1J6Y9</accession>
<keyword evidence="1" id="KW-0472">Membrane</keyword>
<organism evidence="2">
    <name type="scientific">marine sediment metagenome</name>
    <dbReference type="NCBI Taxonomy" id="412755"/>
    <lineage>
        <taxon>unclassified sequences</taxon>
        <taxon>metagenomes</taxon>
        <taxon>ecological metagenomes</taxon>
    </lineage>
</organism>
<keyword evidence="1" id="KW-1133">Transmembrane helix</keyword>
<gene>
    <name evidence="2" type="ORF">S03H2_49656</name>
</gene>
<proteinExistence type="predicted"/>
<keyword evidence="1" id="KW-0812">Transmembrane</keyword>
<evidence type="ECO:0000313" key="2">
    <source>
        <dbReference type="EMBL" id="GAH74094.1"/>
    </source>
</evidence>
<comment type="caution">
    <text evidence="2">The sequence shown here is derived from an EMBL/GenBank/DDBJ whole genome shotgun (WGS) entry which is preliminary data.</text>
</comment>
<feature type="non-terminal residue" evidence="2">
    <location>
        <position position="36"/>
    </location>
</feature>
<name>X1J6Y9_9ZZZZ</name>
<dbReference type="AlphaFoldDB" id="X1J6Y9"/>
<protein>
    <submittedName>
        <fullName evidence="2">Uncharacterized protein</fullName>
    </submittedName>
</protein>